<dbReference type="Proteomes" id="UP000482960">
    <property type="component" value="Unassembled WGS sequence"/>
</dbReference>
<dbReference type="Gene3D" id="3.40.190.10">
    <property type="entry name" value="Periplasmic binding protein-like II"/>
    <property type="match status" value="1"/>
</dbReference>
<keyword evidence="1" id="KW-0732">Signal</keyword>
<dbReference type="PANTHER" id="PTHR30290:SF82">
    <property type="entry name" value="ABC-TYPE DIPEPTIDE_OLIGOPEPTIDE TRANSPORT SYSTEM, PERIPLASMIC COMPONENT"/>
    <property type="match status" value="1"/>
</dbReference>
<dbReference type="GO" id="GO:0042597">
    <property type="term" value="C:periplasmic space"/>
    <property type="evidence" value="ECO:0007669"/>
    <property type="project" value="UniProtKB-ARBA"/>
</dbReference>
<dbReference type="AlphaFoldDB" id="A0A6V8LCL7"/>
<dbReference type="Pfam" id="PF00496">
    <property type="entry name" value="SBP_bac_5"/>
    <property type="match status" value="1"/>
</dbReference>
<feature type="domain" description="Solute-binding protein family 5" evidence="2">
    <location>
        <begin position="82"/>
        <end position="460"/>
    </location>
</feature>
<dbReference type="PANTHER" id="PTHR30290">
    <property type="entry name" value="PERIPLASMIC BINDING COMPONENT OF ABC TRANSPORTER"/>
    <property type="match status" value="1"/>
</dbReference>
<evidence type="ECO:0000313" key="4">
    <source>
        <dbReference type="Proteomes" id="UP000482960"/>
    </source>
</evidence>
<dbReference type="GO" id="GO:0043190">
    <property type="term" value="C:ATP-binding cassette (ABC) transporter complex"/>
    <property type="evidence" value="ECO:0007669"/>
    <property type="project" value="InterPro"/>
</dbReference>
<accession>A0A6V8LCL7</accession>
<reference evidence="3 4" key="1">
    <citation type="submission" date="2020-03" db="EMBL/GenBank/DDBJ databases">
        <title>Whole genome shotgun sequence of Phytohabitans rumicis NBRC 108638.</title>
        <authorList>
            <person name="Komaki H."/>
            <person name="Tamura T."/>
        </authorList>
    </citation>
    <scope>NUCLEOTIDE SEQUENCE [LARGE SCALE GENOMIC DNA]</scope>
    <source>
        <strain evidence="3 4">NBRC 108638</strain>
    </source>
</reference>
<dbReference type="Gene3D" id="3.90.76.10">
    <property type="entry name" value="Dipeptide-binding Protein, Domain 1"/>
    <property type="match status" value="1"/>
</dbReference>
<dbReference type="Gene3D" id="3.10.105.10">
    <property type="entry name" value="Dipeptide-binding Protein, Domain 3"/>
    <property type="match status" value="1"/>
</dbReference>
<dbReference type="InterPro" id="IPR030678">
    <property type="entry name" value="Peptide/Ni-bd"/>
</dbReference>
<dbReference type="PIRSF" id="PIRSF002741">
    <property type="entry name" value="MppA"/>
    <property type="match status" value="1"/>
</dbReference>
<proteinExistence type="predicted"/>
<dbReference type="EMBL" id="BLPG01000001">
    <property type="protein sequence ID" value="GFJ94983.1"/>
    <property type="molecule type" value="Genomic_DNA"/>
</dbReference>
<feature type="chain" id="PRO_5038842268" evidence="1">
    <location>
        <begin position="19"/>
        <end position="571"/>
    </location>
</feature>
<comment type="caution">
    <text evidence="3">The sequence shown here is derived from an EMBL/GenBank/DDBJ whole genome shotgun (WGS) entry which is preliminary data.</text>
</comment>
<reference evidence="3 4" key="2">
    <citation type="submission" date="2020-03" db="EMBL/GenBank/DDBJ databases">
        <authorList>
            <person name="Ichikawa N."/>
            <person name="Kimura A."/>
            <person name="Kitahashi Y."/>
            <person name="Uohara A."/>
        </authorList>
    </citation>
    <scope>NUCLEOTIDE SEQUENCE [LARGE SCALE GENOMIC DNA]</scope>
    <source>
        <strain evidence="3 4">NBRC 108638</strain>
    </source>
</reference>
<dbReference type="InterPro" id="IPR000914">
    <property type="entry name" value="SBP_5_dom"/>
</dbReference>
<dbReference type="CDD" id="cd08509">
    <property type="entry name" value="PBP2_TmCBP_oligosaccharides_like"/>
    <property type="match status" value="1"/>
</dbReference>
<dbReference type="InterPro" id="IPR039424">
    <property type="entry name" value="SBP_5"/>
</dbReference>
<dbReference type="PROSITE" id="PS51257">
    <property type="entry name" value="PROKAR_LIPOPROTEIN"/>
    <property type="match status" value="1"/>
</dbReference>
<evidence type="ECO:0000256" key="1">
    <source>
        <dbReference type="SAM" id="SignalP"/>
    </source>
</evidence>
<feature type="signal peptide" evidence="1">
    <location>
        <begin position="1"/>
        <end position="18"/>
    </location>
</feature>
<organism evidence="3 4">
    <name type="scientific">Phytohabitans rumicis</name>
    <dbReference type="NCBI Taxonomy" id="1076125"/>
    <lineage>
        <taxon>Bacteria</taxon>
        <taxon>Bacillati</taxon>
        <taxon>Actinomycetota</taxon>
        <taxon>Actinomycetes</taxon>
        <taxon>Micromonosporales</taxon>
        <taxon>Micromonosporaceae</taxon>
    </lineage>
</organism>
<dbReference type="SUPFAM" id="SSF53850">
    <property type="entry name" value="Periplasmic binding protein-like II"/>
    <property type="match status" value="1"/>
</dbReference>
<gene>
    <name evidence="3" type="ORF">Prum_086250</name>
</gene>
<keyword evidence="4" id="KW-1185">Reference proteome</keyword>
<dbReference type="GO" id="GO:0015833">
    <property type="term" value="P:peptide transport"/>
    <property type="evidence" value="ECO:0007669"/>
    <property type="project" value="TreeGrafter"/>
</dbReference>
<protein>
    <submittedName>
        <fullName evidence="3">ABC transporter substrate-binding protein</fullName>
    </submittedName>
</protein>
<name>A0A6V8LCL7_9ACTN</name>
<dbReference type="GO" id="GO:1904680">
    <property type="term" value="F:peptide transmembrane transporter activity"/>
    <property type="evidence" value="ECO:0007669"/>
    <property type="project" value="TreeGrafter"/>
</dbReference>
<evidence type="ECO:0000313" key="3">
    <source>
        <dbReference type="EMBL" id="GFJ94983.1"/>
    </source>
</evidence>
<dbReference type="RefSeq" id="WP_173082356.1">
    <property type="nucleotide sequence ID" value="NZ_BAABJB010000064.1"/>
</dbReference>
<sequence>MRNRLRYLAALTVVGLLAACQGGDGKSNTSGGQYPRNETLYTSGTLWGPPTNWNPLVPGGLVTGTEGLVYEPLFLFDPETLKLEPWLAEKGEWSADKKQYTVTLRDGVKWGDGKPFTADDVKFTLEVGKAKAVPYSNIWNWVSQAEAVDARTVRVTFSDPRVQEWENWLYQRAMLPKHIWESRSEADLTSHKNEKPVGTGAYEYSTHGQDRMVWKKKSEWWATKALGLEVKPTYVVDIVNSSNEVALGLLTSGRLDLSNNFLPGVANLVKGDFHIKTYYAEPPYMIPINTAMLIPNTTKAPLNDAAFRKALAQAIDTKKIAEGVYGNIVKAANPTGLLPFFDQYVDQATVSQSGFSYDTGAAKSTLAGAGYRDANGDGKVEAPGGKAIALKLIVPSGWTDWMEAARVIAEGAQAAGINVVAEFPDSAAVDDARTTGKFDLLLNNWTEVSNTPWTYYNYIYQLPVQKQQFAANFSRYQNPQAWNLVQKLARTASDDPAYKTTIADLQKVHLAELPAIPLWYNGLWAQFNDSVWTNWPSSAQGAPKSFPCTWNNIWELGAVKTLTQIKPVAAK</sequence>
<evidence type="ECO:0000259" key="2">
    <source>
        <dbReference type="Pfam" id="PF00496"/>
    </source>
</evidence>